<reference evidence="6 7" key="1">
    <citation type="submission" date="2016-03" db="EMBL/GenBank/DDBJ databases">
        <title>Comparative genomics of Pseudogymnoascus destructans, the fungus causing white-nose syndrome of bats.</title>
        <authorList>
            <person name="Palmer J.M."/>
            <person name="Drees K.P."/>
            <person name="Foster J.T."/>
            <person name="Lindner D.L."/>
        </authorList>
    </citation>
    <scope>NUCLEOTIDE SEQUENCE [LARGE SCALE GENOMIC DNA]</scope>
    <source>
        <strain evidence="6 7">UAMH 10579</strain>
    </source>
</reference>
<dbReference type="EMBL" id="KV460310">
    <property type="protein sequence ID" value="OBT91314.2"/>
    <property type="molecule type" value="Genomic_DNA"/>
</dbReference>
<comment type="subcellular location">
    <subcellularLocation>
        <location evidence="1">Nucleus</location>
    </subcellularLocation>
</comment>
<dbReference type="RefSeq" id="XP_059319220.1">
    <property type="nucleotide sequence ID" value="XM_059464171.1"/>
</dbReference>
<dbReference type="GO" id="GO:0005634">
    <property type="term" value="C:nucleus"/>
    <property type="evidence" value="ECO:0007669"/>
    <property type="project" value="UniProtKB-SubCell"/>
</dbReference>
<feature type="region of interest" description="Disordered" evidence="4">
    <location>
        <begin position="670"/>
        <end position="699"/>
    </location>
</feature>
<evidence type="ECO:0000313" key="6">
    <source>
        <dbReference type="EMBL" id="OBT91314.2"/>
    </source>
</evidence>
<keyword evidence="2" id="KW-0539">Nucleus</keyword>
<gene>
    <name evidence="6" type="ORF">VE01_10693</name>
</gene>
<protein>
    <recommendedName>
        <fullName evidence="5">Ubiquitin-like domain-containing protein</fullName>
    </recommendedName>
</protein>
<dbReference type="PANTHER" id="PTHR14017">
    <property type="entry name" value="LYSINE-SPECIFIC DEMETHYLASE"/>
    <property type="match status" value="1"/>
</dbReference>
<sequence>MSFGFGVGDFLAVIHSLKRISEEVQGYRDAPQHFQQLNAELRLLESTLQCVLQIQTTDVNELAGLERIRLIVMHCQQPLQAFINKIRSKESSLGHFRSAGTISAVGERLHWSLIRRKDVEDLRKVIVSEMVAINILLGLQQLTYLRTLEKDELVFRSDARQHFAASKALLTNTIDILSSVETLPHEIRHLRGSFASHASKNNKFQGKITEGVSTITVNTELIISQGKKALESAHSIGNQAAKIMATISSLMANVHRLMKLLGEFSKEVLGQIAKNTQMLLDIHAKIKQILRAIDAIPLHLTLDIVRFDDALGESWALPFQACREWETFKDILQTVVFRNNRIGSNRVALGQFMIISARDNSVFQSYTWKSNIKPGAHISQSMVVSKQTIGDRCQFPSCNEPLTDLRKSERGYSCKKCGRWSVIYGRTTNLLQLAASGDTNYPLLIGEDQTPRAPNIKGPSLPPVQTLQEDFSSFRRIHVYHAMSPIATLEEAHALLDEDPESARALQFIAWFNYPHRDNIAEEPRKVDRLRSTIDLLERSIRSDPLDSQTWYLLGRAFMDIGQVEKAYENYQQAIYREGAFPGYWHSVGVLYYVINQFLDSFDAFTRSVRLNPYIPEAWYCLGVLYESAENQPNDAAEGYERYLKLSQTPDATTTARHKHLLQVAASEANSSKVPPLPMRDVDLRGKSHQQQSAEHYENIRIPGLAIRDAVDSEGDWSDTDLDEDDN</sequence>
<evidence type="ECO:0000256" key="3">
    <source>
        <dbReference type="PROSITE-ProRule" id="PRU00339"/>
    </source>
</evidence>
<dbReference type="InterPro" id="IPR051630">
    <property type="entry name" value="Corepressor-Demethylase"/>
</dbReference>
<dbReference type="AlphaFoldDB" id="A0A1B8G658"/>
<keyword evidence="7" id="KW-1185">Reference proteome</keyword>
<dbReference type="Gene3D" id="1.25.40.10">
    <property type="entry name" value="Tetratricopeptide repeat domain"/>
    <property type="match status" value="1"/>
</dbReference>
<evidence type="ECO:0000259" key="5">
    <source>
        <dbReference type="Pfam" id="PF22893"/>
    </source>
</evidence>
<feature type="repeat" description="TPR" evidence="3">
    <location>
        <begin position="548"/>
        <end position="581"/>
    </location>
</feature>
<keyword evidence="3" id="KW-0802">TPR repeat</keyword>
<feature type="repeat" description="TPR" evidence="3">
    <location>
        <begin position="582"/>
        <end position="615"/>
    </location>
</feature>
<dbReference type="SMART" id="SM00028">
    <property type="entry name" value="TPR"/>
    <property type="match status" value="3"/>
</dbReference>
<evidence type="ECO:0000313" key="7">
    <source>
        <dbReference type="Proteomes" id="UP000091956"/>
    </source>
</evidence>
<dbReference type="InterPro" id="IPR011990">
    <property type="entry name" value="TPR-like_helical_dom_sf"/>
</dbReference>
<evidence type="ECO:0000256" key="1">
    <source>
        <dbReference type="ARBA" id="ARBA00004123"/>
    </source>
</evidence>
<dbReference type="Proteomes" id="UP000091956">
    <property type="component" value="Unassembled WGS sequence"/>
</dbReference>
<dbReference type="InterPro" id="IPR054464">
    <property type="entry name" value="ULD_fung"/>
</dbReference>
<evidence type="ECO:0000256" key="2">
    <source>
        <dbReference type="ARBA" id="ARBA00023242"/>
    </source>
</evidence>
<dbReference type="PROSITE" id="PS50005">
    <property type="entry name" value="TPR"/>
    <property type="match status" value="2"/>
</dbReference>
<proteinExistence type="predicted"/>
<feature type="domain" description="Ubiquitin-like" evidence="5">
    <location>
        <begin position="302"/>
        <end position="385"/>
    </location>
</feature>
<dbReference type="GeneID" id="28844079"/>
<dbReference type="Pfam" id="PF22893">
    <property type="entry name" value="ULD_2"/>
    <property type="match status" value="1"/>
</dbReference>
<dbReference type="STRING" id="342668.A0A1B8G658"/>
<dbReference type="InterPro" id="IPR019734">
    <property type="entry name" value="TPR_rpt"/>
</dbReference>
<evidence type="ECO:0000256" key="4">
    <source>
        <dbReference type="SAM" id="MobiDB-lite"/>
    </source>
</evidence>
<dbReference type="PANTHER" id="PTHR14017:SF28">
    <property type="entry name" value="CHROMOSOME UNDETERMINED SCAFFOLD_98, WHOLE GENOME SHOTGUN SEQUENCE"/>
    <property type="match status" value="1"/>
</dbReference>
<reference evidence="7" key="2">
    <citation type="journal article" date="2018" name="Nat. Commun.">
        <title>Extreme sensitivity to ultraviolet light in the fungal pathogen causing white-nose syndrome of bats.</title>
        <authorList>
            <person name="Palmer J.M."/>
            <person name="Drees K.P."/>
            <person name="Foster J.T."/>
            <person name="Lindner D.L."/>
        </authorList>
    </citation>
    <scope>NUCLEOTIDE SEQUENCE [LARGE SCALE GENOMIC DNA]</scope>
    <source>
        <strain evidence="7">UAMH 10579</strain>
    </source>
</reference>
<organism evidence="6 7">
    <name type="scientific">Pseudogymnoascus verrucosus</name>
    <dbReference type="NCBI Taxonomy" id="342668"/>
    <lineage>
        <taxon>Eukaryota</taxon>
        <taxon>Fungi</taxon>
        <taxon>Dikarya</taxon>
        <taxon>Ascomycota</taxon>
        <taxon>Pezizomycotina</taxon>
        <taxon>Leotiomycetes</taxon>
        <taxon>Thelebolales</taxon>
        <taxon>Thelebolaceae</taxon>
        <taxon>Pseudogymnoascus</taxon>
    </lineage>
</organism>
<name>A0A1B8G658_9PEZI</name>
<dbReference type="SUPFAM" id="SSF48452">
    <property type="entry name" value="TPR-like"/>
    <property type="match status" value="1"/>
</dbReference>
<accession>A0A1B8G658</accession>